<organism evidence="2 3">
    <name type="scientific">Amycolatopsis taiwanensis</name>
    <dbReference type="NCBI Taxonomy" id="342230"/>
    <lineage>
        <taxon>Bacteria</taxon>
        <taxon>Bacillati</taxon>
        <taxon>Actinomycetota</taxon>
        <taxon>Actinomycetes</taxon>
        <taxon>Pseudonocardiales</taxon>
        <taxon>Pseudonocardiaceae</taxon>
        <taxon>Amycolatopsis</taxon>
    </lineage>
</organism>
<name>A0A9W6QY43_9PSEU</name>
<feature type="transmembrane region" description="Helical" evidence="1">
    <location>
        <begin position="166"/>
        <end position="188"/>
    </location>
</feature>
<feature type="transmembrane region" description="Helical" evidence="1">
    <location>
        <begin position="238"/>
        <end position="258"/>
    </location>
</feature>
<sequence length="343" mass="34298">MWLGAGLLVALAAGAAVAGWWLLAGIALAGLLAGLQVAGPATVPPRAEWLLDGARTAARLAGVPLFAAAFAGYLVPRYSALTALGVVLLVTAVDAAGFTLPRPARGWLLGVLLAAAAGLVAVCLAIPPAPAVGGTPPFSGAFAAAAVFFPLLTGGRGRGGQGRKKAWWLAGSVAVALAVCAAALYQMGGVRLGLSRVPLRDLLAAGDAQALLPLLAGVVVIATVPAALGALAQARSGFSVRPVASMACGAVAAVGAVLLEPVEALLLAAALALAEVLVAGLLTLSARRWDVRAVLSVLLAIVLLARIPPGYLLLAVVFVAVAAVIRRSARPRRPSEQPRTTPE</sequence>
<feature type="transmembrane region" description="Helical" evidence="1">
    <location>
        <begin position="135"/>
        <end position="154"/>
    </location>
</feature>
<gene>
    <name evidence="2" type="ORF">Atai01_27730</name>
</gene>
<proteinExistence type="predicted"/>
<dbReference type="Proteomes" id="UP001165136">
    <property type="component" value="Unassembled WGS sequence"/>
</dbReference>
<keyword evidence="1" id="KW-0472">Membrane</keyword>
<dbReference type="AlphaFoldDB" id="A0A9W6QY43"/>
<accession>A0A9W6QY43</accession>
<protein>
    <submittedName>
        <fullName evidence="2">Uncharacterized protein</fullName>
    </submittedName>
</protein>
<dbReference type="RefSeq" id="WP_285487063.1">
    <property type="nucleotide sequence ID" value="NZ_BSTI01000005.1"/>
</dbReference>
<feature type="transmembrane region" description="Helical" evidence="1">
    <location>
        <begin position="208"/>
        <end position="231"/>
    </location>
</feature>
<dbReference type="EMBL" id="BSTI01000005">
    <property type="protein sequence ID" value="GLY66154.1"/>
    <property type="molecule type" value="Genomic_DNA"/>
</dbReference>
<feature type="transmembrane region" description="Helical" evidence="1">
    <location>
        <begin position="289"/>
        <end position="305"/>
    </location>
</feature>
<feature type="transmembrane region" description="Helical" evidence="1">
    <location>
        <begin position="81"/>
        <end position="100"/>
    </location>
</feature>
<feature type="transmembrane region" description="Helical" evidence="1">
    <location>
        <begin position="264"/>
        <end position="282"/>
    </location>
</feature>
<feature type="transmembrane region" description="Helical" evidence="1">
    <location>
        <begin position="107"/>
        <end position="129"/>
    </location>
</feature>
<keyword evidence="3" id="KW-1185">Reference proteome</keyword>
<keyword evidence="1" id="KW-0812">Transmembrane</keyword>
<evidence type="ECO:0000256" key="1">
    <source>
        <dbReference type="SAM" id="Phobius"/>
    </source>
</evidence>
<reference evidence="2" key="1">
    <citation type="submission" date="2023-03" db="EMBL/GenBank/DDBJ databases">
        <title>Amycolatopsis taiwanensis NBRC 103393.</title>
        <authorList>
            <person name="Ichikawa N."/>
            <person name="Sato H."/>
            <person name="Tonouchi N."/>
        </authorList>
    </citation>
    <scope>NUCLEOTIDE SEQUENCE</scope>
    <source>
        <strain evidence="2">NBRC 103393</strain>
    </source>
</reference>
<evidence type="ECO:0000313" key="3">
    <source>
        <dbReference type="Proteomes" id="UP001165136"/>
    </source>
</evidence>
<evidence type="ECO:0000313" key="2">
    <source>
        <dbReference type="EMBL" id="GLY66154.1"/>
    </source>
</evidence>
<comment type="caution">
    <text evidence="2">The sequence shown here is derived from an EMBL/GenBank/DDBJ whole genome shotgun (WGS) entry which is preliminary data.</text>
</comment>
<keyword evidence="1" id="KW-1133">Transmembrane helix</keyword>